<keyword evidence="4" id="KW-0472">Membrane</keyword>
<reference evidence="8" key="2">
    <citation type="journal article" date="2022" name="Sci. Total Environ.">
        <title>Prevalence, transmission, and molecular epidemiology of tet(X)-positive bacteria among humans, animals, and environmental niches in China: An epidemiological, and genomic-based study.</title>
        <authorList>
            <person name="Dong N."/>
            <person name="Zeng Y."/>
            <person name="Cai C."/>
            <person name="Sun C."/>
            <person name="Lu J."/>
            <person name="Liu C."/>
            <person name="Zhou H."/>
            <person name="Sun Q."/>
            <person name="Shu L."/>
            <person name="Wang H."/>
            <person name="Wang Y."/>
            <person name="Wang S."/>
            <person name="Wu C."/>
            <person name="Chan E.W."/>
            <person name="Chen G."/>
            <person name="Shen Z."/>
            <person name="Chen S."/>
            <person name="Zhang R."/>
        </authorList>
    </citation>
    <scope>NUCLEOTIDE SEQUENCE</scope>
    <source>
        <strain evidence="8">R1692</strain>
    </source>
</reference>
<dbReference type="InterPro" id="IPR011990">
    <property type="entry name" value="TPR-like_helical_dom_sf"/>
</dbReference>
<evidence type="ECO:0000256" key="3">
    <source>
        <dbReference type="ARBA" id="ARBA00022729"/>
    </source>
</evidence>
<dbReference type="Pfam" id="PF14322">
    <property type="entry name" value="SusD-like_3"/>
    <property type="match status" value="1"/>
</dbReference>
<evidence type="ECO:0000313" key="8">
    <source>
        <dbReference type="EMBL" id="MDM1050117.1"/>
    </source>
</evidence>
<sequence>MRKSIKYILAALICTSALSCKKFLEKTPYDLSPVGYYETEKELTAGIAGVYDRLAGIYGSVWLYRLGLEADEGYYARNNLPQGPQNFNFSASHNDVAVIWRTLYEGIFRTNFLLENIDKNTSINEDFRNRIRGEAYALRAHFYFMLVKQFGGVPLILQATKDSNENMDIPRTSAKEIYDQVLIDFKAAESLVADISSVKHGGRITKSAVRGMLARVCLYMAGEPLKDVAKYAEAKEWAAKVIDDVSAAHKLNPDFTEVFKNYARDQYDIGESIWEVEFWGNRTDTYTETGFVGFANGPITSNALTGNGFGGVKVTAKLYFKYLPDDERRDWTIANFTYVNSGPEGNKNMLTSTAEGAIYNREAAKWRREFETLKPKATGQTPQNFPLLRFSDILLMYAEADFYASNKTVTATAIEYLNQVRRRAHGKLKPEAENVTEHDISLQIDASEFETTLRDERMREFAFEQLRKFDLIRWGTFLLEMRSVVDRMNVVNPNAANLYAKERFVNAQDEKHLLWPIPSIEMTMNKAMVQNPGW</sequence>
<evidence type="ECO:0000256" key="2">
    <source>
        <dbReference type="ARBA" id="ARBA00006275"/>
    </source>
</evidence>
<keyword evidence="9" id="KW-1185">Reference proteome</keyword>
<dbReference type="CDD" id="cd08977">
    <property type="entry name" value="SusD"/>
    <property type="match status" value="1"/>
</dbReference>
<evidence type="ECO:0000259" key="6">
    <source>
        <dbReference type="Pfam" id="PF07980"/>
    </source>
</evidence>
<comment type="caution">
    <text evidence="8">The sequence shown here is derived from an EMBL/GenBank/DDBJ whole genome shotgun (WGS) entry which is preliminary data.</text>
</comment>
<accession>A0ABT7NSC2</accession>
<evidence type="ECO:0000259" key="7">
    <source>
        <dbReference type="Pfam" id="PF14322"/>
    </source>
</evidence>
<dbReference type="Pfam" id="PF07980">
    <property type="entry name" value="SusD_RagB"/>
    <property type="match status" value="1"/>
</dbReference>
<comment type="subcellular location">
    <subcellularLocation>
        <location evidence="1">Cell outer membrane</location>
    </subcellularLocation>
</comment>
<dbReference type="Proteomes" id="UP001170954">
    <property type="component" value="Unassembled WGS sequence"/>
</dbReference>
<evidence type="ECO:0000256" key="5">
    <source>
        <dbReference type="ARBA" id="ARBA00023237"/>
    </source>
</evidence>
<feature type="domain" description="RagB/SusD" evidence="6">
    <location>
        <begin position="271"/>
        <end position="534"/>
    </location>
</feature>
<organism evidence="8 9">
    <name type="scientific">Sphingobacterium hotanense</name>
    <dbReference type="NCBI Taxonomy" id="649196"/>
    <lineage>
        <taxon>Bacteria</taxon>
        <taxon>Pseudomonadati</taxon>
        <taxon>Bacteroidota</taxon>
        <taxon>Sphingobacteriia</taxon>
        <taxon>Sphingobacteriales</taxon>
        <taxon>Sphingobacteriaceae</taxon>
        <taxon>Sphingobacterium</taxon>
    </lineage>
</organism>
<proteinExistence type="inferred from homology"/>
<dbReference type="Gene3D" id="1.25.40.390">
    <property type="match status" value="1"/>
</dbReference>
<keyword evidence="5" id="KW-0998">Cell outer membrane</keyword>
<name>A0ABT7NSC2_9SPHI</name>
<keyword evidence="3" id="KW-0732">Signal</keyword>
<protein>
    <submittedName>
        <fullName evidence="8">RagB/SusD family nutrient uptake outer membrane protein</fullName>
    </submittedName>
</protein>
<dbReference type="RefSeq" id="WP_286652279.1">
    <property type="nucleotide sequence ID" value="NZ_JACAGK010000072.1"/>
</dbReference>
<dbReference type="InterPro" id="IPR012944">
    <property type="entry name" value="SusD_RagB_dom"/>
</dbReference>
<evidence type="ECO:0000256" key="4">
    <source>
        <dbReference type="ARBA" id="ARBA00023136"/>
    </source>
</evidence>
<evidence type="ECO:0000313" key="9">
    <source>
        <dbReference type="Proteomes" id="UP001170954"/>
    </source>
</evidence>
<reference evidence="8" key="1">
    <citation type="submission" date="2020-06" db="EMBL/GenBank/DDBJ databases">
        <authorList>
            <person name="Dong N."/>
        </authorList>
    </citation>
    <scope>NUCLEOTIDE SEQUENCE</scope>
    <source>
        <strain evidence="8">R1692</strain>
    </source>
</reference>
<dbReference type="SUPFAM" id="SSF48452">
    <property type="entry name" value="TPR-like"/>
    <property type="match status" value="1"/>
</dbReference>
<dbReference type="InterPro" id="IPR033985">
    <property type="entry name" value="SusD-like_N"/>
</dbReference>
<feature type="domain" description="SusD-like N-terminal" evidence="7">
    <location>
        <begin position="22"/>
        <end position="218"/>
    </location>
</feature>
<dbReference type="PROSITE" id="PS51257">
    <property type="entry name" value="PROKAR_LIPOPROTEIN"/>
    <property type="match status" value="1"/>
</dbReference>
<gene>
    <name evidence="8" type="ORF">HX018_17910</name>
</gene>
<comment type="similarity">
    <text evidence="2">Belongs to the SusD family.</text>
</comment>
<dbReference type="EMBL" id="JACAGK010000072">
    <property type="protein sequence ID" value="MDM1050117.1"/>
    <property type="molecule type" value="Genomic_DNA"/>
</dbReference>
<evidence type="ECO:0000256" key="1">
    <source>
        <dbReference type="ARBA" id="ARBA00004442"/>
    </source>
</evidence>